<dbReference type="InterPro" id="IPR012677">
    <property type="entry name" value="Nucleotide-bd_a/b_plait_sf"/>
</dbReference>
<proteinExistence type="predicted"/>
<feature type="compositionally biased region" description="Low complexity" evidence="3">
    <location>
        <begin position="326"/>
        <end position="345"/>
    </location>
</feature>
<gene>
    <name evidence="4" type="primary">ACAD10_1</name>
    <name evidence="4" type="ORF">FOZ61_001878</name>
</gene>
<name>A0A7J6KPI2_PEROL</name>
<dbReference type="InterPro" id="IPR009100">
    <property type="entry name" value="AcylCoA_DH/oxidase_NM_dom_sf"/>
</dbReference>
<dbReference type="Proteomes" id="UP000570595">
    <property type="component" value="Unassembled WGS sequence"/>
</dbReference>
<feature type="non-terminal residue" evidence="4">
    <location>
        <position position="583"/>
    </location>
</feature>
<evidence type="ECO:0000256" key="3">
    <source>
        <dbReference type="SAM" id="MobiDB-lite"/>
    </source>
</evidence>
<dbReference type="Gene3D" id="1.10.540.10">
    <property type="entry name" value="Acyl-CoA dehydrogenase/oxidase, N-terminal domain"/>
    <property type="match status" value="1"/>
</dbReference>
<keyword evidence="2" id="KW-0175">Coiled coil</keyword>
<feature type="coiled-coil region" evidence="2">
    <location>
        <begin position="191"/>
        <end position="227"/>
    </location>
</feature>
<dbReference type="GO" id="GO:0003676">
    <property type="term" value="F:nucleic acid binding"/>
    <property type="evidence" value="ECO:0007669"/>
    <property type="project" value="InterPro"/>
</dbReference>
<comment type="caution">
    <text evidence="4">The sequence shown here is derived from an EMBL/GenBank/DDBJ whole genome shotgun (WGS) entry which is preliminary data.</text>
</comment>
<dbReference type="PANTHER" id="PTHR48083">
    <property type="entry name" value="MEDIUM-CHAIN SPECIFIC ACYL-COA DEHYDROGENASE, MITOCHONDRIAL-RELATED"/>
    <property type="match status" value="1"/>
</dbReference>
<feature type="compositionally biased region" description="Polar residues" evidence="3">
    <location>
        <begin position="47"/>
        <end position="59"/>
    </location>
</feature>
<feature type="region of interest" description="Disordered" evidence="3">
    <location>
        <begin position="18"/>
        <end position="59"/>
    </location>
</feature>
<organism evidence="4 5">
    <name type="scientific">Perkinsus olseni</name>
    <name type="common">Perkinsus atlanticus</name>
    <dbReference type="NCBI Taxonomy" id="32597"/>
    <lineage>
        <taxon>Eukaryota</taxon>
        <taxon>Sar</taxon>
        <taxon>Alveolata</taxon>
        <taxon>Perkinsozoa</taxon>
        <taxon>Perkinsea</taxon>
        <taxon>Perkinsida</taxon>
        <taxon>Perkinsidae</taxon>
        <taxon>Perkinsus</taxon>
    </lineage>
</organism>
<sequence length="583" mass="63968">MVDNATAVTITPSALKSLDETKGFSTPPGAAHPTTPPKTYREPKSFVSPTVASTINSSSPRHVSFDNYVGDHAVHHDTVDGVMDHEELSDVLNRLLPSLDCLNDTDTSFGGKAESDSDGVVGGGSGLHHPSMDLSALSDSVFEEYHDDRGRHFSADGDLSYYNDDMNAGEHHYSGAGDSTAGDSDDVGEMVEKVLAAFVDTQKELEEERERRRQLELENEVMRLRIRTLSSVGSNTGGSSRHGSMSYAAALNNGVSSPNYGGLSPRARAMTSAVDTFMPADSGMSEIAPPPPGLLEHQVSAPSRPYGLSRYGPQHPRGYGGSWDASLQQQRRSSSVSSSYRQPVSPTTPPKMNLLEALQVKTEADEKIVFTVRKVHKLGFKARHILREYFSKYGHVRDVVLLPMRAKPRPGPGGIIRGPRPSSMGFVVMSTPEEVRRVLDVDGVHIVRGWPIEVRPFVRPADPPATTKAQQQQGYHVDDEIEHAQEMLKKLNRFVEEVVKPGEVLYREQHSKSGNRWACPPVMEEMKAEAKKRGLWNLFVPRKFKESPGLTTFEYAHLCEVMGKHLLAAEATNCSAPDTGNME</sequence>
<evidence type="ECO:0000256" key="2">
    <source>
        <dbReference type="SAM" id="Coils"/>
    </source>
</evidence>
<dbReference type="SUPFAM" id="SSF56645">
    <property type="entry name" value="Acyl-CoA dehydrogenase NM domain-like"/>
    <property type="match status" value="1"/>
</dbReference>
<dbReference type="InterPro" id="IPR035979">
    <property type="entry name" value="RBD_domain_sf"/>
</dbReference>
<reference evidence="4 5" key="1">
    <citation type="submission" date="2020-04" db="EMBL/GenBank/DDBJ databases">
        <title>Perkinsus olseni comparative genomics.</title>
        <authorList>
            <person name="Bogema D.R."/>
        </authorList>
    </citation>
    <scope>NUCLEOTIDE SEQUENCE [LARGE SCALE GENOMIC DNA]</scope>
    <source>
        <strain evidence="4">ATCC PRA-179</strain>
    </source>
</reference>
<dbReference type="InterPro" id="IPR050741">
    <property type="entry name" value="Acyl-CoA_dehydrogenase"/>
</dbReference>
<dbReference type="PANTHER" id="PTHR48083:SF13">
    <property type="entry name" value="ACYL-COA DEHYDROGENASE FAMILY MEMBER 11"/>
    <property type="match status" value="1"/>
</dbReference>
<dbReference type="SUPFAM" id="SSF54928">
    <property type="entry name" value="RNA-binding domain, RBD"/>
    <property type="match status" value="1"/>
</dbReference>
<dbReference type="GO" id="GO:0050660">
    <property type="term" value="F:flavin adenine dinucleotide binding"/>
    <property type="evidence" value="ECO:0007669"/>
    <property type="project" value="InterPro"/>
</dbReference>
<dbReference type="GO" id="GO:0003995">
    <property type="term" value="F:acyl-CoA dehydrogenase activity"/>
    <property type="evidence" value="ECO:0007669"/>
    <property type="project" value="TreeGrafter"/>
</dbReference>
<protein>
    <submittedName>
        <fullName evidence="4">Acyl-CoA dehydrogenase member 10</fullName>
    </submittedName>
</protein>
<evidence type="ECO:0000256" key="1">
    <source>
        <dbReference type="ARBA" id="ARBA00023002"/>
    </source>
</evidence>
<dbReference type="EMBL" id="JABAHT010001491">
    <property type="protein sequence ID" value="KAF4648997.1"/>
    <property type="molecule type" value="Genomic_DNA"/>
</dbReference>
<keyword evidence="1" id="KW-0560">Oxidoreductase</keyword>
<dbReference type="GO" id="GO:0033539">
    <property type="term" value="P:fatty acid beta-oxidation using acyl-CoA dehydrogenase"/>
    <property type="evidence" value="ECO:0007669"/>
    <property type="project" value="TreeGrafter"/>
</dbReference>
<dbReference type="Gene3D" id="3.30.70.330">
    <property type="match status" value="1"/>
</dbReference>
<dbReference type="InterPro" id="IPR037069">
    <property type="entry name" value="AcylCoA_DH/ox_N_sf"/>
</dbReference>
<dbReference type="OrthoDB" id="434771at2759"/>
<dbReference type="AlphaFoldDB" id="A0A7J6KPI2"/>
<feature type="region of interest" description="Disordered" evidence="3">
    <location>
        <begin position="288"/>
        <end position="351"/>
    </location>
</feature>
<evidence type="ECO:0000313" key="4">
    <source>
        <dbReference type="EMBL" id="KAF4648997.1"/>
    </source>
</evidence>
<evidence type="ECO:0000313" key="5">
    <source>
        <dbReference type="Proteomes" id="UP000570595"/>
    </source>
</evidence>
<accession>A0A7J6KPI2</accession>
<dbReference type="GO" id="GO:0005737">
    <property type="term" value="C:cytoplasm"/>
    <property type="evidence" value="ECO:0007669"/>
    <property type="project" value="TreeGrafter"/>
</dbReference>